<feature type="domain" description="DUF4382" evidence="2">
    <location>
        <begin position="32"/>
        <end position="172"/>
    </location>
</feature>
<dbReference type="RefSeq" id="WP_150416736.1">
    <property type="nucleotide sequence ID" value="NZ_VYQF01000010.1"/>
</dbReference>
<evidence type="ECO:0000313" key="3">
    <source>
        <dbReference type="EMBL" id="KAA9035909.1"/>
    </source>
</evidence>
<dbReference type="InterPro" id="IPR013784">
    <property type="entry name" value="Carb-bd-like_fold"/>
</dbReference>
<evidence type="ECO:0000259" key="2">
    <source>
        <dbReference type="Pfam" id="PF14321"/>
    </source>
</evidence>
<feature type="signal peptide" evidence="1">
    <location>
        <begin position="1"/>
        <end position="21"/>
    </location>
</feature>
<reference evidence="3 4" key="1">
    <citation type="submission" date="2019-09" db="EMBL/GenBank/DDBJ databases">
        <title>Draft genome sequence of Ginsengibacter sp. BR5-29.</title>
        <authorList>
            <person name="Im W.-T."/>
        </authorList>
    </citation>
    <scope>NUCLEOTIDE SEQUENCE [LARGE SCALE GENOMIC DNA]</scope>
    <source>
        <strain evidence="3 4">BR5-29</strain>
    </source>
</reference>
<accession>A0A5J5IC39</accession>
<dbReference type="Proteomes" id="UP000326903">
    <property type="component" value="Unassembled WGS sequence"/>
</dbReference>
<dbReference type="GO" id="GO:0030246">
    <property type="term" value="F:carbohydrate binding"/>
    <property type="evidence" value="ECO:0007669"/>
    <property type="project" value="InterPro"/>
</dbReference>
<dbReference type="Pfam" id="PF14321">
    <property type="entry name" value="DUF4382"/>
    <property type="match status" value="1"/>
</dbReference>
<dbReference type="SUPFAM" id="SSF49452">
    <property type="entry name" value="Starch-binding domain-like"/>
    <property type="match status" value="1"/>
</dbReference>
<dbReference type="AlphaFoldDB" id="A0A5J5IC39"/>
<evidence type="ECO:0000256" key="1">
    <source>
        <dbReference type="SAM" id="SignalP"/>
    </source>
</evidence>
<sequence>MKISFKLFIAIVSFVSICTVACKKNSTTGPSRMTVSLTDDPSAYDAVNIDIQDIQVNSSADSGAQSGWTSLPLKRKGVYDLLDFKNGIDTVLASQELPAGTVSQIRLVLGSNNSVVINGATFPLTTPSAQQSGLKLNIHATLVAGIEYKIWLDFDAGRSIVQTGNGSYSLKPVIRTYTTATSGAIKGMVMPAGSHSIVYAIQNVSDTIGSAIADSTSGNFLIGGLQAGNYNVAIHANNSYRDSTISTNVATGVVTNLGSVQLHQ</sequence>
<dbReference type="EMBL" id="VYQF01000010">
    <property type="protein sequence ID" value="KAA9035909.1"/>
    <property type="molecule type" value="Genomic_DNA"/>
</dbReference>
<organism evidence="3 4">
    <name type="scientific">Ginsengibacter hankyongi</name>
    <dbReference type="NCBI Taxonomy" id="2607284"/>
    <lineage>
        <taxon>Bacteria</taxon>
        <taxon>Pseudomonadati</taxon>
        <taxon>Bacteroidota</taxon>
        <taxon>Chitinophagia</taxon>
        <taxon>Chitinophagales</taxon>
        <taxon>Chitinophagaceae</taxon>
        <taxon>Ginsengibacter</taxon>
    </lineage>
</organism>
<comment type="caution">
    <text evidence="3">The sequence shown here is derived from an EMBL/GenBank/DDBJ whole genome shotgun (WGS) entry which is preliminary data.</text>
</comment>
<evidence type="ECO:0000313" key="4">
    <source>
        <dbReference type="Proteomes" id="UP000326903"/>
    </source>
</evidence>
<dbReference type="InterPro" id="IPR025491">
    <property type="entry name" value="DUF4382"/>
</dbReference>
<proteinExistence type="predicted"/>
<protein>
    <submittedName>
        <fullName evidence="3">DUF4382 domain-containing protein</fullName>
    </submittedName>
</protein>
<name>A0A5J5IC39_9BACT</name>
<gene>
    <name evidence="3" type="ORF">FW778_20385</name>
</gene>
<keyword evidence="1" id="KW-0732">Signal</keyword>
<feature type="chain" id="PRO_5023895773" evidence="1">
    <location>
        <begin position="22"/>
        <end position="264"/>
    </location>
</feature>
<keyword evidence="4" id="KW-1185">Reference proteome</keyword>